<keyword evidence="3" id="KW-1185">Reference proteome</keyword>
<evidence type="ECO:0000313" key="2">
    <source>
        <dbReference type="EMBL" id="RUS27779.1"/>
    </source>
</evidence>
<dbReference type="EMBL" id="RBNJ01007790">
    <property type="protein sequence ID" value="RUS27779.1"/>
    <property type="molecule type" value="Genomic_DNA"/>
</dbReference>
<reference evidence="2 3" key="1">
    <citation type="journal article" date="2018" name="New Phytol.">
        <title>Phylogenomics of Endogonaceae and evolution of mycorrhizas within Mucoromycota.</title>
        <authorList>
            <person name="Chang Y."/>
            <person name="Desiro A."/>
            <person name="Na H."/>
            <person name="Sandor L."/>
            <person name="Lipzen A."/>
            <person name="Clum A."/>
            <person name="Barry K."/>
            <person name="Grigoriev I.V."/>
            <person name="Martin F.M."/>
            <person name="Stajich J.E."/>
            <person name="Smith M.E."/>
            <person name="Bonito G."/>
            <person name="Spatafora J.W."/>
        </authorList>
    </citation>
    <scope>NUCLEOTIDE SEQUENCE [LARGE SCALE GENOMIC DNA]</scope>
    <source>
        <strain evidence="2 3">AD002</strain>
    </source>
</reference>
<evidence type="ECO:0000313" key="3">
    <source>
        <dbReference type="Proteomes" id="UP000274822"/>
    </source>
</evidence>
<evidence type="ECO:0000256" key="1">
    <source>
        <dbReference type="SAM" id="MobiDB-lite"/>
    </source>
</evidence>
<gene>
    <name evidence="2" type="ORF">BC938DRAFT_482741</name>
</gene>
<name>A0A433QDF8_9FUNG</name>
<comment type="caution">
    <text evidence="2">The sequence shown here is derived from an EMBL/GenBank/DDBJ whole genome shotgun (WGS) entry which is preliminary data.</text>
</comment>
<proteinExistence type="predicted"/>
<sequence length="166" mass="18284">MSSPNQMSFPESPLSASLETPKRKRNVNKSVHFSPIERVAYTHSPTDYDRSSIFRDPADVIMVPQMPVRPKHHKMKLSLDTANVAAPMRYTSSGLDEPDSLSSPESDNLFTIQPAAGRKGGRPKLTLNTLNLPRGPSGFASMIDSPLDGDQSPDSPVLVVFPHKMW</sequence>
<organism evidence="2 3">
    <name type="scientific">Jimgerdemannia flammicorona</name>
    <dbReference type="NCBI Taxonomy" id="994334"/>
    <lineage>
        <taxon>Eukaryota</taxon>
        <taxon>Fungi</taxon>
        <taxon>Fungi incertae sedis</taxon>
        <taxon>Mucoromycota</taxon>
        <taxon>Mucoromycotina</taxon>
        <taxon>Endogonomycetes</taxon>
        <taxon>Endogonales</taxon>
        <taxon>Endogonaceae</taxon>
        <taxon>Jimgerdemannia</taxon>
    </lineage>
</organism>
<feature type="compositionally biased region" description="Polar residues" evidence="1">
    <location>
        <begin position="1"/>
        <end position="18"/>
    </location>
</feature>
<protein>
    <submittedName>
        <fullName evidence="2">Uncharacterized protein</fullName>
    </submittedName>
</protein>
<feature type="region of interest" description="Disordered" evidence="1">
    <location>
        <begin position="1"/>
        <end position="30"/>
    </location>
</feature>
<accession>A0A433QDF8</accession>
<dbReference type="AlphaFoldDB" id="A0A433QDF8"/>
<dbReference type="Proteomes" id="UP000274822">
    <property type="component" value="Unassembled WGS sequence"/>
</dbReference>